<dbReference type="GO" id="GO:0016020">
    <property type="term" value="C:membrane"/>
    <property type="evidence" value="ECO:0007669"/>
    <property type="project" value="UniProtKB-SubCell"/>
</dbReference>
<name>A0A6A5V4Q6_9PLEO</name>
<evidence type="ECO:0000256" key="5">
    <source>
        <dbReference type="SAM" id="MobiDB-lite"/>
    </source>
</evidence>
<dbReference type="OrthoDB" id="3794075at2759"/>
<evidence type="ECO:0000256" key="4">
    <source>
        <dbReference type="ARBA" id="ARBA00023136"/>
    </source>
</evidence>
<dbReference type="Gene3D" id="1.20.58.340">
    <property type="entry name" value="Magnesium transport protein CorA, transmembrane region"/>
    <property type="match status" value="1"/>
</dbReference>
<protein>
    <recommendedName>
        <fullName evidence="9">Cora-domain-containing protein</fullName>
    </recommendedName>
</protein>
<dbReference type="GO" id="GO:0046873">
    <property type="term" value="F:metal ion transmembrane transporter activity"/>
    <property type="evidence" value="ECO:0007669"/>
    <property type="project" value="InterPro"/>
</dbReference>
<evidence type="ECO:0000313" key="8">
    <source>
        <dbReference type="Proteomes" id="UP000800036"/>
    </source>
</evidence>
<proteinExistence type="predicted"/>
<dbReference type="Proteomes" id="UP000800036">
    <property type="component" value="Unassembled WGS sequence"/>
</dbReference>
<dbReference type="AlphaFoldDB" id="A0A6A5V4Q6"/>
<dbReference type="SUPFAM" id="SSF144083">
    <property type="entry name" value="Magnesium transport protein CorA, transmembrane region"/>
    <property type="match status" value="1"/>
</dbReference>
<keyword evidence="2 6" id="KW-0812">Transmembrane</keyword>
<comment type="subcellular location">
    <subcellularLocation>
        <location evidence="1">Membrane</location>
        <topology evidence="1">Multi-pass membrane protein</topology>
    </subcellularLocation>
</comment>
<keyword evidence="8" id="KW-1185">Reference proteome</keyword>
<evidence type="ECO:0000256" key="1">
    <source>
        <dbReference type="ARBA" id="ARBA00004141"/>
    </source>
</evidence>
<keyword evidence="3 6" id="KW-1133">Transmembrane helix</keyword>
<dbReference type="InterPro" id="IPR045863">
    <property type="entry name" value="CorA_TM1_TM2"/>
</dbReference>
<accession>A0A6A5V4Q6</accession>
<evidence type="ECO:0000256" key="3">
    <source>
        <dbReference type="ARBA" id="ARBA00022989"/>
    </source>
</evidence>
<dbReference type="PANTHER" id="PTHR47685">
    <property type="entry name" value="MAGNESIUM TRANSPORT PROTEIN CORA"/>
    <property type="match status" value="1"/>
</dbReference>
<feature type="compositionally biased region" description="Low complexity" evidence="5">
    <location>
        <begin position="38"/>
        <end position="48"/>
    </location>
</feature>
<gene>
    <name evidence="7" type="ORF">BU23DRAFT_644460</name>
</gene>
<dbReference type="Pfam" id="PF01544">
    <property type="entry name" value="CorA"/>
    <property type="match status" value="1"/>
</dbReference>
<evidence type="ECO:0000256" key="6">
    <source>
        <dbReference type="SAM" id="Phobius"/>
    </source>
</evidence>
<reference evidence="7" key="1">
    <citation type="journal article" date="2020" name="Stud. Mycol.">
        <title>101 Dothideomycetes genomes: a test case for predicting lifestyles and emergence of pathogens.</title>
        <authorList>
            <person name="Haridas S."/>
            <person name="Albert R."/>
            <person name="Binder M."/>
            <person name="Bloem J."/>
            <person name="Labutti K."/>
            <person name="Salamov A."/>
            <person name="Andreopoulos B."/>
            <person name="Baker S."/>
            <person name="Barry K."/>
            <person name="Bills G."/>
            <person name="Bluhm B."/>
            <person name="Cannon C."/>
            <person name="Castanera R."/>
            <person name="Culley D."/>
            <person name="Daum C."/>
            <person name="Ezra D."/>
            <person name="Gonzalez J."/>
            <person name="Henrissat B."/>
            <person name="Kuo A."/>
            <person name="Liang C."/>
            <person name="Lipzen A."/>
            <person name="Lutzoni F."/>
            <person name="Magnuson J."/>
            <person name="Mondo S."/>
            <person name="Nolan M."/>
            <person name="Ohm R."/>
            <person name="Pangilinan J."/>
            <person name="Park H.-J."/>
            <person name="Ramirez L."/>
            <person name="Alfaro M."/>
            <person name="Sun H."/>
            <person name="Tritt A."/>
            <person name="Yoshinaga Y."/>
            <person name="Zwiers L.-H."/>
            <person name="Turgeon B."/>
            <person name="Goodwin S."/>
            <person name="Spatafora J."/>
            <person name="Crous P."/>
            <person name="Grigoriev I."/>
        </authorList>
    </citation>
    <scope>NUCLEOTIDE SEQUENCE</scope>
    <source>
        <strain evidence="7">CBS 107.79</strain>
    </source>
</reference>
<feature type="compositionally biased region" description="Basic and acidic residues" evidence="5">
    <location>
        <begin position="49"/>
        <end position="68"/>
    </location>
</feature>
<organism evidence="7 8">
    <name type="scientific">Bimuria novae-zelandiae CBS 107.79</name>
    <dbReference type="NCBI Taxonomy" id="1447943"/>
    <lineage>
        <taxon>Eukaryota</taxon>
        <taxon>Fungi</taxon>
        <taxon>Dikarya</taxon>
        <taxon>Ascomycota</taxon>
        <taxon>Pezizomycotina</taxon>
        <taxon>Dothideomycetes</taxon>
        <taxon>Pleosporomycetidae</taxon>
        <taxon>Pleosporales</taxon>
        <taxon>Massarineae</taxon>
        <taxon>Didymosphaeriaceae</taxon>
        <taxon>Bimuria</taxon>
    </lineage>
</organism>
<dbReference type="InterPro" id="IPR050829">
    <property type="entry name" value="CorA_MIT"/>
</dbReference>
<feature type="transmembrane region" description="Helical" evidence="6">
    <location>
        <begin position="483"/>
        <end position="503"/>
    </location>
</feature>
<feature type="region of interest" description="Disordered" evidence="5">
    <location>
        <begin position="32"/>
        <end position="68"/>
    </location>
</feature>
<feature type="region of interest" description="Disordered" evidence="5">
    <location>
        <begin position="116"/>
        <end position="135"/>
    </location>
</feature>
<dbReference type="EMBL" id="ML976687">
    <property type="protein sequence ID" value="KAF1972423.1"/>
    <property type="molecule type" value="Genomic_DNA"/>
</dbReference>
<evidence type="ECO:0000313" key="7">
    <source>
        <dbReference type="EMBL" id="KAF1972423.1"/>
    </source>
</evidence>
<evidence type="ECO:0008006" key="9">
    <source>
        <dbReference type="Google" id="ProtNLM"/>
    </source>
</evidence>
<dbReference type="PANTHER" id="PTHR47685:SF1">
    <property type="entry name" value="MAGNESIUM TRANSPORT PROTEIN CORA"/>
    <property type="match status" value="1"/>
</dbReference>
<dbReference type="InterPro" id="IPR002523">
    <property type="entry name" value="MgTranspt_CorA/ZnTranspt_ZntB"/>
</dbReference>
<feature type="transmembrane region" description="Helical" evidence="6">
    <location>
        <begin position="444"/>
        <end position="462"/>
    </location>
</feature>
<evidence type="ECO:0000256" key="2">
    <source>
        <dbReference type="ARBA" id="ARBA00022692"/>
    </source>
</evidence>
<sequence>MILSKNFWWDQLDVPWDLLPWKDLFDRVLSHTSDTPNAADAGSSYASSDSKENSRHTSSEKEEAWKDKPVEAPFMDAGAYHLDFEILCPGGCLGPRQSKVGKEISNDIPQHLRAANAESTVEAHQPTLTESKNHEKKSRFLSNTILYIHHPRRSLRSLDEAADRFFTYSTLAERNKDQVVTRFLRNLRKYGQHTKWPVEEDALMVVDQLWLWVLDEDTVVTCFPSDPTPNPDETKLDLEALVLGQIKRKCWDGQLNAERLASHIIYRSFSIFTHRHVRNPNLRFIDIFEKSISEQRANSTDLFRALEIKKKSGSFLSKRSPDSHKDAVTCAGEMYQEMYQEGDAKRRNQRRRRKDVFNLQEDIEAVGEVRDINEELHIMLRIVEQQMHALERTRLPKWEIWKEDLTKFKTRLEGLSGQTKDINELLIQTLELKQAQLSVRQNQVSLIFTVVTIVFLPLGLISSIFGMNATEFSDGSPVGLRRIFTYMFTIGVVLSGFALFWAFEPDIMDIASVVSGFWHAWKEEAKDGKGKRRLWPFSRKRHGVAQGDTDPEKLPR</sequence>
<keyword evidence="4 6" id="KW-0472">Membrane</keyword>